<organism evidence="1 2">
    <name type="scientific">Brevibacterium spongiae</name>
    <dbReference type="NCBI Taxonomy" id="2909672"/>
    <lineage>
        <taxon>Bacteria</taxon>
        <taxon>Bacillati</taxon>
        <taxon>Actinomycetota</taxon>
        <taxon>Actinomycetes</taxon>
        <taxon>Micrococcales</taxon>
        <taxon>Brevibacteriaceae</taxon>
        <taxon>Brevibacterium</taxon>
    </lineage>
</organism>
<name>A0ABY5SYE3_9MICO</name>
<sequence>MTTASASTAAITFTAVTELLNDRPIIRLPQEASDELPSRGQVAVTGTLDGTAFSTVVEPDGRRGHWINLDDELWTALGESEEKNVEVGLDPTKDWPEVTVPDDLRSALDAAGDLDEVWQGLTPMARWEWVRWIRSTKNADTRARRVDVAISKLESGKRRPCCFDLSSCTDPELSKNGKLLGLS</sequence>
<keyword evidence="2" id="KW-1185">Reference proteome</keyword>
<dbReference type="InterPro" id="IPR015018">
    <property type="entry name" value="DUF1905"/>
</dbReference>
<dbReference type="RefSeq" id="WP_265420249.1">
    <property type="nucleotide sequence ID" value="NZ_CP093443.1"/>
</dbReference>
<accession>A0ABY5SYE3</accession>
<protein>
    <submittedName>
        <fullName evidence="1">YdeI/OmpD-associated family protein</fullName>
    </submittedName>
</protein>
<gene>
    <name evidence="1" type="ORF">L1F31_08715</name>
</gene>
<evidence type="ECO:0000313" key="2">
    <source>
        <dbReference type="Proteomes" id="UP001064879"/>
    </source>
</evidence>
<proteinExistence type="predicted"/>
<dbReference type="Proteomes" id="UP001064879">
    <property type="component" value="Chromosome"/>
</dbReference>
<evidence type="ECO:0000313" key="1">
    <source>
        <dbReference type="EMBL" id="UVI37714.1"/>
    </source>
</evidence>
<dbReference type="Gene3D" id="2.40.30.100">
    <property type="entry name" value="AF2212/PG0164-like"/>
    <property type="match status" value="1"/>
</dbReference>
<dbReference type="InterPro" id="IPR037079">
    <property type="entry name" value="AF2212/PG0164-like_sf"/>
</dbReference>
<reference evidence="1" key="1">
    <citation type="submission" date="2022-03" db="EMBL/GenBank/DDBJ databases">
        <title>Brevibacterium spongiae sp. nov., isolated from marine sponge.</title>
        <authorList>
            <person name="Li Z."/>
            <person name="Zhang M."/>
        </authorList>
    </citation>
    <scope>NUCLEOTIDE SEQUENCE</scope>
    <source>
        <strain evidence="1">WHS-Z9</strain>
    </source>
</reference>
<dbReference type="SUPFAM" id="SSF141694">
    <property type="entry name" value="AF2212/PG0164-like"/>
    <property type="match status" value="1"/>
</dbReference>
<dbReference type="Pfam" id="PF08922">
    <property type="entry name" value="DUF1905"/>
    <property type="match status" value="1"/>
</dbReference>
<dbReference type="Pfam" id="PF13376">
    <property type="entry name" value="OmdA"/>
    <property type="match status" value="1"/>
</dbReference>
<dbReference type="EMBL" id="CP093443">
    <property type="protein sequence ID" value="UVI37714.1"/>
    <property type="molecule type" value="Genomic_DNA"/>
</dbReference>